<proteinExistence type="inferred from homology"/>
<dbReference type="Pfam" id="PF00294">
    <property type="entry name" value="PfkB"/>
    <property type="match status" value="1"/>
</dbReference>
<dbReference type="RefSeq" id="WP_342827699.1">
    <property type="nucleotide sequence ID" value="NZ_JBANDC010000001.1"/>
</dbReference>
<dbReference type="SUPFAM" id="SSF53613">
    <property type="entry name" value="Ribokinase-like"/>
    <property type="match status" value="1"/>
</dbReference>
<comment type="similarity">
    <text evidence="1 4">Belongs to the carbohydrate kinase PfkB family.</text>
</comment>
<organism evidence="6 7">
    <name type="scientific">Collimonas rhizosphaerae</name>
    <dbReference type="NCBI Taxonomy" id="3126357"/>
    <lineage>
        <taxon>Bacteria</taxon>
        <taxon>Pseudomonadati</taxon>
        <taxon>Pseudomonadota</taxon>
        <taxon>Betaproteobacteria</taxon>
        <taxon>Burkholderiales</taxon>
        <taxon>Oxalobacteraceae</taxon>
        <taxon>Collimonas</taxon>
    </lineage>
</organism>
<dbReference type="EMBL" id="JBANDC010000001">
    <property type="protein sequence ID" value="MEM4985788.1"/>
    <property type="molecule type" value="Genomic_DNA"/>
</dbReference>
<gene>
    <name evidence="6" type="ORF">V8G57_00160</name>
</gene>
<keyword evidence="3 4" id="KW-0418">Kinase</keyword>
<name>A0ABU9PP63_9BURK</name>
<evidence type="ECO:0000259" key="5">
    <source>
        <dbReference type="Pfam" id="PF00294"/>
    </source>
</evidence>
<evidence type="ECO:0000256" key="1">
    <source>
        <dbReference type="ARBA" id="ARBA00010688"/>
    </source>
</evidence>
<feature type="domain" description="Carbohydrate kinase PfkB" evidence="5">
    <location>
        <begin position="17"/>
        <end position="300"/>
    </location>
</feature>
<evidence type="ECO:0000256" key="2">
    <source>
        <dbReference type="ARBA" id="ARBA00022679"/>
    </source>
</evidence>
<dbReference type="PROSITE" id="PS00584">
    <property type="entry name" value="PFKB_KINASES_2"/>
    <property type="match status" value="1"/>
</dbReference>
<comment type="caution">
    <text evidence="6">The sequence shown here is derived from an EMBL/GenBank/DDBJ whole genome shotgun (WGS) entry which is preliminary data.</text>
</comment>
<keyword evidence="7" id="KW-1185">Reference proteome</keyword>
<dbReference type="PANTHER" id="PTHR10584:SF157">
    <property type="entry name" value="SULFOFRUCTOSE KINASE"/>
    <property type="match status" value="1"/>
</dbReference>
<protein>
    <submittedName>
        <fullName evidence="6">Carbohydrate kinase family protein</fullName>
    </submittedName>
</protein>
<sequence>MIHILRNNDARRFGLLAFGDPNLDTVIAVDTVPRADQKCLGRRLESFAGGTVANVACAASRLRIPAASYGRTGDDAAGEFLRSEFQRAGVSTAYLRNMPGKVSANALIMLDKCGEKAVVYEPMPGPVLDPKTISQALVDSRVVHAMPYDLEEFFELSKLAHGTGTAVSIDIEAAMVNGPARLDALLALSDLVFMNEQSFSDIVKKPLTAANVRTLLERGPEVIVVTRGAAGAIAVSRQQTVEQSAFRAQVVDTTGAGDCFNGAFIAALLEGRSLMQATRFACAAACISVTAVGARSGLPDREAVSALLAAADQSFDY</sequence>
<keyword evidence="2 4" id="KW-0808">Transferase</keyword>
<evidence type="ECO:0000256" key="4">
    <source>
        <dbReference type="RuleBase" id="RU003704"/>
    </source>
</evidence>
<dbReference type="InterPro" id="IPR002139">
    <property type="entry name" value="Ribo/fructo_kinase"/>
</dbReference>
<evidence type="ECO:0000313" key="6">
    <source>
        <dbReference type="EMBL" id="MEM4985788.1"/>
    </source>
</evidence>
<evidence type="ECO:0000256" key="3">
    <source>
        <dbReference type="ARBA" id="ARBA00022777"/>
    </source>
</evidence>
<accession>A0ABU9PP63</accession>
<reference evidence="6 7" key="1">
    <citation type="submission" date="2024-02" db="EMBL/GenBank/DDBJ databases">
        <title>Draft genome sequence of Collimonas sp. strain H4R21, an effective mineral-weathering bacterial strain isolated from the beech rhizosphere.</title>
        <authorList>
            <person name="Morin E."/>
            <person name="Uroz S."/>
            <person name="Leveau J.H.J."/>
            <person name="Kumar R."/>
            <person name="Rey M.W."/>
            <person name="Pham J."/>
        </authorList>
    </citation>
    <scope>NUCLEOTIDE SEQUENCE [LARGE SCALE GENOMIC DNA]</scope>
    <source>
        <strain evidence="6 7">H4R21</strain>
    </source>
</reference>
<dbReference type="Gene3D" id="3.40.1190.20">
    <property type="match status" value="1"/>
</dbReference>
<dbReference type="Proteomes" id="UP001495910">
    <property type="component" value="Unassembled WGS sequence"/>
</dbReference>
<dbReference type="InterPro" id="IPR011611">
    <property type="entry name" value="PfkB_dom"/>
</dbReference>
<dbReference type="InterPro" id="IPR029056">
    <property type="entry name" value="Ribokinase-like"/>
</dbReference>
<dbReference type="InterPro" id="IPR002173">
    <property type="entry name" value="Carboh/pur_kinase_PfkB_CS"/>
</dbReference>
<dbReference type="PRINTS" id="PR00990">
    <property type="entry name" value="RIBOKINASE"/>
</dbReference>
<dbReference type="GO" id="GO:0016301">
    <property type="term" value="F:kinase activity"/>
    <property type="evidence" value="ECO:0007669"/>
    <property type="project" value="UniProtKB-KW"/>
</dbReference>
<evidence type="ECO:0000313" key="7">
    <source>
        <dbReference type="Proteomes" id="UP001495910"/>
    </source>
</evidence>
<dbReference type="PANTHER" id="PTHR10584">
    <property type="entry name" value="SUGAR KINASE"/>
    <property type="match status" value="1"/>
</dbReference>